<reference evidence="2 3" key="2">
    <citation type="submission" date="2018-11" db="EMBL/GenBank/DDBJ databases">
        <authorList>
            <consortium name="Pathogen Informatics"/>
        </authorList>
    </citation>
    <scope>NUCLEOTIDE SEQUENCE [LARGE SCALE GENOMIC DNA]</scope>
</reference>
<evidence type="ECO:0000313" key="4">
    <source>
        <dbReference type="WBParaSite" id="ASIM_0000562501-mRNA-1"/>
    </source>
</evidence>
<accession>A0A0M3JDD9</accession>
<dbReference type="Proteomes" id="UP000267096">
    <property type="component" value="Unassembled WGS sequence"/>
</dbReference>
<feature type="transmembrane region" description="Helical" evidence="1">
    <location>
        <begin position="40"/>
        <end position="64"/>
    </location>
</feature>
<name>A0A0M3JDD9_ANISI</name>
<protein>
    <submittedName>
        <fullName evidence="4">Anoctamin</fullName>
    </submittedName>
</protein>
<keyword evidence="3" id="KW-1185">Reference proteome</keyword>
<keyword evidence="1" id="KW-1133">Transmembrane helix</keyword>
<evidence type="ECO:0000313" key="3">
    <source>
        <dbReference type="Proteomes" id="UP000267096"/>
    </source>
</evidence>
<evidence type="ECO:0000313" key="2">
    <source>
        <dbReference type="EMBL" id="VDK25499.1"/>
    </source>
</evidence>
<keyword evidence="1" id="KW-0812">Transmembrane</keyword>
<gene>
    <name evidence="2" type="ORF">ASIM_LOCUS5425</name>
</gene>
<keyword evidence="1" id="KW-0472">Membrane</keyword>
<reference evidence="4" key="1">
    <citation type="submission" date="2017-02" db="UniProtKB">
        <authorList>
            <consortium name="WormBaseParasite"/>
        </authorList>
    </citation>
    <scope>IDENTIFICATION</scope>
</reference>
<organism evidence="4">
    <name type="scientific">Anisakis simplex</name>
    <name type="common">Herring worm</name>
    <dbReference type="NCBI Taxonomy" id="6269"/>
    <lineage>
        <taxon>Eukaryota</taxon>
        <taxon>Metazoa</taxon>
        <taxon>Ecdysozoa</taxon>
        <taxon>Nematoda</taxon>
        <taxon>Chromadorea</taxon>
        <taxon>Rhabditida</taxon>
        <taxon>Spirurina</taxon>
        <taxon>Ascaridomorpha</taxon>
        <taxon>Ascaridoidea</taxon>
        <taxon>Anisakidae</taxon>
        <taxon>Anisakis</taxon>
        <taxon>Anisakis simplex complex</taxon>
    </lineage>
</organism>
<evidence type="ECO:0000256" key="1">
    <source>
        <dbReference type="SAM" id="Phobius"/>
    </source>
</evidence>
<dbReference type="EMBL" id="UYRR01010567">
    <property type="protein sequence ID" value="VDK25499.1"/>
    <property type="molecule type" value="Genomic_DNA"/>
</dbReference>
<dbReference type="WBParaSite" id="ASIM_0000562501-mRNA-1">
    <property type="protein sequence ID" value="ASIM_0000562501-mRNA-1"/>
    <property type="gene ID" value="ASIM_0000562501"/>
</dbReference>
<proteinExistence type="predicted"/>
<dbReference type="OrthoDB" id="5905039at2759"/>
<dbReference type="AlphaFoldDB" id="A0A0M3JDD9"/>
<sequence length="67" mass="7630">MLVAMNVKNEIDDFMAWEAAGNEETTLTCAQLFLSPKALLWSALCIALLNIVSLVVSYFMLFFLKYY</sequence>